<accession>A0A4Y2NA84</accession>
<dbReference type="AlphaFoldDB" id="A0A4Y2NA84"/>
<name>A0A4Y2NA84_ARAVE</name>
<dbReference type="Proteomes" id="UP000499080">
    <property type="component" value="Unassembled WGS sequence"/>
</dbReference>
<comment type="caution">
    <text evidence="1">The sequence shown here is derived from an EMBL/GenBank/DDBJ whole genome shotgun (WGS) entry which is preliminary data.</text>
</comment>
<proteinExistence type="predicted"/>
<evidence type="ECO:0000313" key="1">
    <source>
        <dbReference type="EMBL" id="GBN35559.1"/>
    </source>
</evidence>
<protein>
    <submittedName>
        <fullName evidence="1">Uncharacterized protein</fullName>
    </submittedName>
</protein>
<dbReference type="EMBL" id="BGPR01008713">
    <property type="protein sequence ID" value="GBN35559.1"/>
    <property type="molecule type" value="Genomic_DNA"/>
</dbReference>
<gene>
    <name evidence="1" type="ORF">AVEN_57029_1</name>
</gene>
<dbReference type="OrthoDB" id="10600895at2759"/>
<evidence type="ECO:0000313" key="2">
    <source>
        <dbReference type="Proteomes" id="UP000499080"/>
    </source>
</evidence>
<keyword evidence="2" id="KW-1185">Reference proteome</keyword>
<sequence>MFAKRKVKYHQDEFWFGKFDDSQQFAFMFSRQKLMLKKSMYLPGDILSLHWEWAFSKGSSQEEIENVRSVWLRSSEQTLLMIKYLKNVKMFCF</sequence>
<organism evidence="1 2">
    <name type="scientific">Araneus ventricosus</name>
    <name type="common">Orbweaver spider</name>
    <name type="synonym">Epeira ventricosa</name>
    <dbReference type="NCBI Taxonomy" id="182803"/>
    <lineage>
        <taxon>Eukaryota</taxon>
        <taxon>Metazoa</taxon>
        <taxon>Ecdysozoa</taxon>
        <taxon>Arthropoda</taxon>
        <taxon>Chelicerata</taxon>
        <taxon>Arachnida</taxon>
        <taxon>Araneae</taxon>
        <taxon>Araneomorphae</taxon>
        <taxon>Entelegynae</taxon>
        <taxon>Araneoidea</taxon>
        <taxon>Araneidae</taxon>
        <taxon>Araneus</taxon>
    </lineage>
</organism>
<reference evidence="1 2" key="1">
    <citation type="journal article" date="2019" name="Sci. Rep.">
        <title>Orb-weaving spider Araneus ventricosus genome elucidates the spidroin gene catalogue.</title>
        <authorList>
            <person name="Kono N."/>
            <person name="Nakamura H."/>
            <person name="Ohtoshi R."/>
            <person name="Moran D.A.P."/>
            <person name="Shinohara A."/>
            <person name="Yoshida Y."/>
            <person name="Fujiwara M."/>
            <person name="Mori M."/>
            <person name="Tomita M."/>
            <person name="Arakawa K."/>
        </authorList>
    </citation>
    <scope>NUCLEOTIDE SEQUENCE [LARGE SCALE GENOMIC DNA]</scope>
</reference>